<dbReference type="Proteomes" id="UP000664277">
    <property type="component" value="Unassembled WGS sequence"/>
</dbReference>
<gene>
    <name evidence="1" type="ORF">J0M35_14470</name>
</gene>
<protein>
    <submittedName>
        <fullName evidence="1">Uncharacterized protein</fullName>
    </submittedName>
</protein>
<reference evidence="1" key="1">
    <citation type="submission" date="2021-02" db="EMBL/GenBank/DDBJ databases">
        <title>Genome-Resolved Metagenomics of a Microbial Community Performing Photosynthetic Biological Nutrient Removal.</title>
        <authorList>
            <person name="Mcdaniel E.A."/>
        </authorList>
    </citation>
    <scope>NUCLEOTIDE SEQUENCE</scope>
    <source>
        <strain evidence="1">UWPOB_OBS1</strain>
    </source>
</reference>
<evidence type="ECO:0000313" key="1">
    <source>
        <dbReference type="EMBL" id="MBN8661566.1"/>
    </source>
</evidence>
<dbReference type="EMBL" id="JAFLCK010000022">
    <property type="protein sequence ID" value="MBN8661566.1"/>
    <property type="molecule type" value="Genomic_DNA"/>
</dbReference>
<name>A0A8J7TN06_9BACT</name>
<proteinExistence type="predicted"/>
<dbReference type="AlphaFoldDB" id="A0A8J7TN06"/>
<accession>A0A8J7TN06</accession>
<evidence type="ECO:0000313" key="2">
    <source>
        <dbReference type="Proteomes" id="UP000664277"/>
    </source>
</evidence>
<sequence length="174" mass="20206">MKKPAVGILIFLMFLVCLWISANLTGLIELLPISSSDEIYKCQCPGTFEIALTKGTKYEIWVYRKFRQRLKETKFLIPAVRIDDKNDRKQIKLLFQEQYPDLEYNHLNNFGVIARVMFSFEAPTTGRYLLSCNDVCILAIVPKDLSYPATTIFDHWWHYPGAFNDANFINPISK</sequence>
<organism evidence="1 2">
    <name type="scientific">Candidatus Obscuribacter phosphatis</name>
    <dbReference type="NCBI Taxonomy" id="1906157"/>
    <lineage>
        <taxon>Bacteria</taxon>
        <taxon>Bacillati</taxon>
        <taxon>Candidatus Melainabacteria</taxon>
        <taxon>Candidatus Obscuribacterales</taxon>
        <taxon>Candidatus Obscuribacteraceae</taxon>
        <taxon>Candidatus Obscuribacter</taxon>
    </lineage>
</organism>
<comment type="caution">
    <text evidence="1">The sequence shown here is derived from an EMBL/GenBank/DDBJ whole genome shotgun (WGS) entry which is preliminary data.</text>
</comment>